<dbReference type="OrthoDB" id="8300194at2759"/>
<evidence type="ECO:0000313" key="2">
    <source>
        <dbReference type="EMBL" id="KAG9229967.1"/>
    </source>
</evidence>
<dbReference type="Pfam" id="PF06985">
    <property type="entry name" value="HET"/>
    <property type="match status" value="1"/>
</dbReference>
<dbReference type="InterPro" id="IPR010730">
    <property type="entry name" value="HET"/>
</dbReference>
<dbReference type="AlphaFoldDB" id="A0A9P7YB43"/>
<proteinExistence type="predicted"/>
<dbReference type="Proteomes" id="UP000824998">
    <property type="component" value="Unassembled WGS sequence"/>
</dbReference>
<feature type="domain" description="Heterokaryon incompatibility" evidence="1">
    <location>
        <begin position="225"/>
        <end position="332"/>
    </location>
</feature>
<accession>A0A9P7YB43</accession>
<name>A0A9P7YB43_9HELO</name>
<gene>
    <name evidence="2" type="ORF">BJ875DRAFT_445475</name>
</gene>
<comment type="caution">
    <text evidence="2">The sequence shown here is derived from an EMBL/GenBank/DDBJ whole genome shotgun (WGS) entry which is preliminary data.</text>
</comment>
<keyword evidence="3" id="KW-1185">Reference proteome</keyword>
<evidence type="ECO:0000259" key="1">
    <source>
        <dbReference type="Pfam" id="PF06985"/>
    </source>
</evidence>
<sequence>MAGFPGFAQSGSRDDTLMNLSPNIGQRSAAVASLAFVNARSHLSEDTVPMKLCQLCSKLNLDLIIGNDGTQHQATFAGLENSVTAGCEICIMFIGGLLKTYCELQKCDLRVGYEKFGEVLTGTTTAGMMKPVWDSGKVTVVCYEFEFPMGSIWSYFIISNCRGSKDERLLKTELNPEPDFGVARNWIRECTSRHEICAAEDPQSPILPTRVIDVGATASEEPRLIDSLCIIQNSTEDWEIECIKMASIYKNSTVNICGTTAANSHASFLQPRTPFFAHPHLWSYTNSQGELQHATFRLWEHYPRFGRFRNVPELQDDERVSPLDKRAWILQEYLLAPRLMFLGPYRMYWECNSGLYFENVAADAVTQDKGLHRNFPKSQLSPFGRQVQEFDPGKWYQVVQNYTERKLTQPTDKLPALLGVANWIFGNHGDNYVAGLLKNDIHIGLTWRITSYQPSTITPAFLAPKLPIYCGPSWSWVSTDSPIYSITAQATRTMKQGAHLLPIIKSASGKCRLEIHDIKVELAGRNPFGAVRSGSLKARGRVKTAYILGRNKGGGNMRFNIFAAGEEKWKWREAWESTKEEWPRFREAIRRRVAAATPAEDQVADLSGSKDAPGMNALPEAVEIVEIKCLCVDIDNNNWHGLAIEPMTKAEMQSDEVYKAYRRIGMIHSTDTYGSSAALKTKNQWRFSWFEDAPWELIELF</sequence>
<dbReference type="PANTHER" id="PTHR33112:SF16">
    <property type="entry name" value="HETEROKARYON INCOMPATIBILITY DOMAIN-CONTAINING PROTEIN"/>
    <property type="match status" value="1"/>
</dbReference>
<dbReference type="PANTHER" id="PTHR33112">
    <property type="entry name" value="DOMAIN PROTEIN, PUTATIVE-RELATED"/>
    <property type="match status" value="1"/>
</dbReference>
<evidence type="ECO:0000313" key="3">
    <source>
        <dbReference type="Proteomes" id="UP000824998"/>
    </source>
</evidence>
<dbReference type="EMBL" id="MU251714">
    <property type="protein sequence ID" value="KAG9229967.1"/>
    <property type="molecule type" value="Genomic_DNA"/>
</dbReference>
<organism evidence="2 3">
    <name type="scientific">Amylocarpus encephaloides</name>
    <dbReference type="NCBI Taxonomy" id="45428"/>
    <lineage>
        <taxon>Eukaryota</taxon>
        <taxon>Fungi</taxon>
        <taxon>Dikarya</taxon>
        <taxon>Ascomycota</taxon>
        <taxon>Pezizomycotina</taxon>
        <taxon>Leotiomycetes</taxon>
        <taxon>Helotiales</taxon>
        <taxon>Helotiales incertae sedis</taxon>
        <taxon>Amylocarpus</taxon>
    </lineage>
</organism>
<reference evidence="2" key="1">
    <citation type="journal article" date="2021" name="IMA Fungus">
        <title>Genomic characterization of three marine fungi, including Emericellopsis atlantica sp. nov. with signatures of a generalist lifestyle and marine biomass degradation.</title>
        <authorList>
            <person name="Hagestad O.C."/>
            <person name="Hou L."/>
            <person name="Andersen J.H."/>
            <person name="Hansen E.H."/>
            <person name="Altermark B."/>
            <person name="Li C."/>
            <person name="Kuhnert E."/>
            <person name="Cox R.J."/>
            <person name="Crous P.W."/>
            <person name="Spatafora J.W."/>
            <person name="Lail K."/>
            <person name="Amirebrahimi M."/>
            <person name="Lipzen A."/>
            <person name="Pangilinan J."/>
            <person name="Andreopoulos W."/>
            <person name="Hayes R.D."/>
            <person name="Ng V."/>
            <person name="Grigoriev I.V."/>
            <person name="Jackson S.A."/>
            <person name="Sutton T.D.S."/>
            <person name="Dobson A.D.W."/>
            <person name="Rama T."/>
        </authorList>
    </citation>
    <scope>NUCLEOTIDE SEQUENCE</scope>
    <source>
        <strain evidence="2">TRa018bII</strain>
    </source>
</reference>
<protein>
    <recommendedName>
        <fullName evidence="1">Heterokaryon incompatibility domain-containing protein</fullName>
    </recommendedName>
</protein>